<dbReference type="Proteomes" id="UP000186817">
    <property type="component" value="Unassembled WGS sequence"/>
</dbReference>
<gene>
    <name evidence="2" type="ORF">AK812_SmicGene20378</name>
</gene>
<sequence>MAASEEACAGVDAAATPSTEEQQQKENDKAPAAMEQAAANVDQAAATVEQAAANVEQPAVKVEQAAVKVERPAVKEEPVNKVDSPNKITVHHSDTEEAPSSPEMLPDLPKIPINTVWNESTGKLELESPAAKVEPKSAEPKSAEPKSAEPTEPKTEEPMFEDAKEEADADTKVGGSGRLYNGKRMKTAQDYMQDYDVPNEQVYREVYLYAASLADMLCRLQVDAGVAHSVATHPSPNGRAYALDIVGQLHEKIVGEKEYRQDWSAGTDRQADWVYGANQPPAAKDYHVPDPPLQADWQTAASSDQWRQWSRRRREEEWEWEDRHKDRDRERWDDDRDWNRDWDGRRRDRDRDHGRDRSYARDRSYNRDRSYGPERNYGRRR</sequence>
<feature type="compositionally biased region" description="Basic and acidic residues" evidence="1">
    <location>
        <begin position="71"/>
        <end position="80"/>
    </location>
</feature>
<comment type="caution">
    <text evidence="2">The sequence shown here is derived from an EMBL/GenBank/DDBJ whole genome shotgun (WGS) entry which is preliminary data.</text>
</comment>
<proteinExistence type="predicted"/>
<dbReference type="AlphaFoldDB" id="A0A1Q9DQ44"/>
<feature type="compositionally biased region" description="Basic and acidic residues" evidence="1">
    <location>
        <begin position="133"/>
        <end position="157"/>
    </location>
</feature>
<feature type="region of interest" description="Disordered" evidence="1">
    <location>
        <begin position="71"/>
        <end position="178"/>
    </location>
</feature>
<accession>A0A1Q9DQ44</accession>
<protein>
    <submittedName>
        <fullName evidence="2">Uncharacterized protein</fullName>
    </submittedName>
</protein>
<keyword evidence="3" id="KW-1185">Reference proteome</keyword>
<reference evidence="2 3" key="1">
    <citation type="submission" date="2016-02" db="EMBL/GenBank/DDBJ databases">
        <title>Genome analysis of coral dinoflagellate symbionts highlights evolutionary adaptations to a symbiotic lifestyle.</title>
        <authorList>
            <person name="Aranda M."/>
            <person name="Li Y."/>
            <person name="Liew Y.J."/>
            <person name="Baumgarten S."/>
            <person name="Simakov O."/>
            <person name="Wilson M."/>
            <person name="Piel J."/>
            <person name="Ashoor H."/>
            <person name="Bougouffa S."/>
            <person name="Bajic V.B."/>
            <person name="Ryu T."/>
            <person name="Ravasi T."/>
            <person name="Bayer T."/>
            <person name="Micklem G."/>
            <person name="Kim H."/>
            <person name="Bhak J."/>
            <person name="Lajeunesse T.C."/>
            <person name="Voolstra C.R."/>
        </authorList>
    </citation>
    <scope>NUCLEOTIDE SEQUENCE [LARGE SCALE GENOMIC DNA]</scope>
    <source>
        <strain evidence="2 3">CCMP2467</strain>
    </source>
</reference>
<organism evidence="2 3">
    <name type="scientific">Symbiodinium microadriaticum</name>
    <name type="common">Dinoflagellate</name>
    <name type="synonym">Zooxanthella microadriatica</name>
    <dbReference type="NCBI Taxonomy" id="2951"/>
    <lineage>
        <taxon>Eukaryota</taxon>
        <taxon>Sar</taxon>
        <taxon>Alveolata</taxon>
        <taxon>Dinophyceae</taxon>
        <taxon>Suessiales</taxon>
        <taxon>Symbiodiniaceae</taxon>
        <taxon>Symbiodinium</taxon>
    </lineage>
</organism>
<dbReference type="OrthoDB" id="426145at2759"/>
<dbReference type="EMBL" id="LSRX01000439">
    <property type="protein sequence ID" value="OLP97300.1"/>
    <property type="molecule type" value="Genomic_DNA"/>
</dbReference>
<feature type="compositionally biased region" description="Acidic residues" evidence="1">
    <location>
        <begin position="158"/>
        <end position="168"/>
    </location>
</feature>
<evidence type="ECO:0000313" key="2">
    <source>
        <dbReference type="EMBL" id="OLP97300.1"/>
    </source>
</evidence>
<feature type="region of interest" description="Disordered" evidence="1">
    <location>
        <begin position="1"/>
        <end position="38"/>
    </location>
</feature>
<evidence type="ECO:0000256" key="1">
    <source>
        <dbReference type="SAM" id="MobiDB-lite"/>
    </source>
</evidence>
<feature type="compositionally biased region" description="Basic and acidic residues" evidence="1">
    <location>
        <begin position="320"/>
        <end position="372"/>
    </location>
</feature>
<feature type="region of interest" description="Disordered" evidence="1">
    <location>
        <begin position="320"/>
        <end position="381"/>
    </location>
</feature>
<evidence type="ECO:0000313" key="3">
    <source>
        <dbReference type="Proteomes" id="UP000186817"/>
    </source>
</evidence>
<name>A0A1Q9DQ44_SYMMI</name>